<dbReference type="EMBL" id="CP011232">
    <property type="protein sequence ID" value="AKI97250.1"/>
    <property type="molecule type" value="Genomic_DNA"/>
</dbReference>
<dbReference type="RefSeq" id="WP_047754384.1">
    <property type="nucleotide sequence ID" value="NZ_CAJUHA010000008.1"/>
</dbReference>
<dbReference type="KEGG" id="kpf:IX53_04835"/>
<gene>
    <name evidence="1" type="ORF">IX53_04835</name>
</gene>
<accession>A0A0G2Z6L7</accession>
<dbReference type="AlphaFoldDB" id="A0A0G2Z6L7"/>
<dbReference type="OrthoDB" id="9781208at2"/>
<dbReference type="PATRIC" id="fig|1330330.3.peg.973"/>
<keyword evidence="2" id="KW-1185">Reference proteome</keyword>
<dbReference type="Gene3D" id="3.30.565.10">
    <property type="entry name" value="Histidine kinase-like ATPase, C-terminal domain"/>
    <property type="match status" value="1"/>
</dbReference>
<dbReference type="STRING" id="1330330.IX53_04835"/>
<dbReference type="SUPFAM" id="SSF55874">
    <property type="entry name" value="ATPase domain of HSP90 chaperone/DNA topoisomerase II/histidine kinase"/>
    <property type="match status" value="1"/>
</dbReference>
<evidence type="ECO:0008006" key="3">
    <source>
        <dbReference type="Google" id="ProtNLM"/>
    </source>
</evidence>
<reference evidence="1 2" key="1">
    <citation type="submission" date="2015-04" db="EMBL/GenBank/DDBJ databases">
        <title>Complete Genome Sequence of Kosmotoga pacifica SLHLJ1.</title>
        <authorList>
            <person name="Jiang L.J."/>
            <person name="Shao Z.Z."/>
            <person name="Jebbar M."/>
        </authorList>
    </citation>
    <scope>NUCLEOTIDE SEQUENCE [LARGE SCALE GENOMIC DNA]</scope>
    <source>
        <strain evidence="1 2">SLHLJ1</strain>
    </source>
</reference>
<organism evidence="1 2">
    <name type="scientific">Kosmotoga pacifica</name>
    <dbReference type="NCBI Taxonomy" id="1330330"/>
    <lineage>
        <taxon>Bacteria</taxon>
        <taxon>Thermotogati</taxon>
        <taxon>Thermotogota</taxon>
        <taxon>Thermotogae</taxon>
        <taxon>Kosmotogales</taxon>
        <taxon>Kosmotogaceae</taxon>
        <taxon>Kosmotoga</taxon>
    </lineage>
</organism>
<dbReference type="Proteomes" id="UP000035159">
    <property type="component" value="Chromosome"/>
</dbReference>
<name>A0A0G2Z6L7_9BACT</name>
<evidence type="ECO:0000313" key="1">
    <source>
        <dbReference type="EMBL" id="AKI97250.1"/>
    </source>
</evidence>
<evidence type="ECO:0000313" key="2">
    <source>
        <dbReference type="Proteomes" id="UP000035159"/>
    </source>
</evidence>
<protein>
    <recommendedName>
        <fullName evidence="3">Histidine kinase domain-containing protein</fullName>
    </recommendedName>
</protein>
<sequence>MVEKLLKFITFSVVGIDTCGNILYRNPRFESEFGDVENVFELININFHDVIFSAIKNRYPVTFFDRRHRKVVTGSREYYAVVFLPAEKGTFIVEFWKRNLENIKDELVSGDREVRNVIRKLEIELLATLNRLLITGADVFEFATETGKKLFEYGVVSRLSVVDDSGKVDFGNSGQNVTEVAINGGTSRNLMIKYRIGKESEISFRLLVDFWIKLIKLYSDIKQSNAGMKIAVSRRITLEDTEFVTKLTHRMEEAIEKSIDLVSRANRELFEKCKDSEIKDLFDDIQKRLIGLEDTLKIFSEVVSPPIPEKEIDLLNLLKNLLNSFRRKLPKGINVELMPDSWNPHLIQGESDRLNILFSLLLERALKNITESGNKTGTISVRLNSGEKEYLLTIRDTGKKMLEEEIDELLSVPERLDDAYQSLLLRSIIFQHGMRFTIHVTETGGNTFALIVPRKLRN</sequence>
<proteinExistence type="predicted"/>
<dbReference type="InterPro" id="IPR036890">
    <property type="entry name" value="HATPase_C_sf"/>
</dbReference>